<reference evidence="14" key="1">
    <citation type="submission" date="2023-03" db="EMBL/GenBank/DDBJ databases">
        <title>Chromosome-scale reference genome and RAD-based genetic map of yellow starthistle (Centaurea solstitialis) reveal putative structural variation and QTLs associated with invader traits.</title>
        <authorList>
            <person name="Reatini B."/>
            <person name="Cang F.A."/>
            <person name="Jiang Q."/>
            <person name="Mckibben M.T.W."/>
            <person name="Barker M.S."/>
            <person name="Rieseberg L.H."/>
            <person name="Dlugosch K.M."/>
        </authorList>
    </citation>
    <scope>NUCLEOTIDE SEQUENCE</scope>
    <source>
        <strain evidence="14">CAN-66</strain>
        <tissue evidence="14">Leaf</tissue>
    </source>
</reference>
<feature type="domain" description="Sucrose synthase N-terminal" evidence="12">
    <location>
        <begin position="5"/>
        <end position="117"/>
    </location>
</feature>
<evidence type="ECO:0000259" key="11">
    <source>
        <dbReference type="Pfam" id="PF00862"/>
    </source>
</evidence>
<comment type="similarity">
    <text evidence="3">Belongs to the ARG7 family.</text>
</comment>
<evidence type="ECO:0000256" key="8">
    <source>
        <dbReference type="RuleBase" id="RU280817"/>
    </source>
</evidence>
<dbReference type="GO" id="GO:0005985">
    <property type="term" value="P:sucrose metabolic process"/>
    <property type="evidence" value="ECO:0007669"/>
    <property type="project" value="InterPro"/>
</dbReference>
<name>A0AA38T638_9ASTR</name>
<protein>
    <recommendedName>
        <fullName evidence="4 8">Sucrose synthase</fullName>
        <ecNumber evidence="4 8">2.4.1.13</ecNumber>
    </recommendedName>
</protein>
<dbReference type="FunFam" id="3.10.450.330:FF:000001">
    <property type="entry name" value="Sucrose synthase"/>
    <property type="match status" value="1"/>
</dbReference>
<dbReference type="PANTHER" id="PTHR45839:SF7">
    <property type="entry name" value="SUCROSE SYNTHASE 1"/>
    <property type="match status" value="1"/>
</dbReference>
<dbReference type="InterPro" id="IPR012820">
    <property type="entry name" value="Sucrose_synthase_pln/cyn"/>
</dbReference>
<dbReference type="SUPFAM" id="SSF53756">
    <property type="entry name" value="UDP-Glycosyltransferase/glycogen phosphorylase"/>
    <property type="match status" value="1"/>
</dbReference>
<keyword evidence="5 8" id="KW-0328">Glycosyltransferase</keyword>
<evidence type="ECO:0000256" key="4">
    <source>
        <dbReference type="ARBA" id="ARBA00012540"/>
    </source>
</evidence>
<sequence length="914" mass="104354">MADRVPSLRDRLDAILANRGKEILAFLSRIESHGKGILKPEELMAESEPIIFKDGKNKLHDGVFEEIFRNIQEAIVLPPWVALAIRMRPGVWEYVRINVNTLIVEELTVPKYLSFKEELINGSANDNFVLELDFEPFTSAFPRPTLTKYIGNGVEFLNRHLSAKMFHDKDTMTPLLDFLRTHQYKGKTMMLNNRIQDLNALKSVLRKAVEHLTTVRSDTPFSEFEHRFQEIGLERGWGDNAERVTEMMNTLLDLLEGPDAYTLERFLGRIPMVFNVVILSPHGYFAQENVLGYPDTGGQIVYILDQVPALEREMLKRIKEQGLDVVPRILISTDDLPCQVTRLLPDAKGTTCGQRLEKVFGAEHSHILRVPFRTEKGILRKWISRFEVWPYLETFTEDVAKEVTAELQAKPDLIIGNYSDGNLVASLLAHKLGVTQCTIAHALEKTKYPDSDLNWKNFEEKYHFSSQFTADLIAMNHTDFIITSTLQEIAGNKDTVGQYESHTAFTMPGLYRVVHGIDVFDPKFNIVSPGADTGIYYAHTENGKRLTSLHPEIEELLFSSVENEEHLCVLKDKSKPILFTMARLDNVKNLTGLVEWYAKSPRLRELVNLVVVGGDRRKESKDLEEQAQMKKMYSLIEEYELNGQFRWISSQMNRVRNGELYRVIADTKGAFIQPAFYEAFGLTVVEAMTCGLPTFATIHGGPAEIIVHGKSGFHIDPYHGDQVAELLVEFFDKCKKDPAHWDTISKGGLQRIQEKYTWQIYSERLLTLAGVYGFWKHVSKLDRLEIRRYLEMFYALKGKLTKIKSVLKKWHSFGKPIAPKTGPSASSTSDEDDEHHLSHNSHAVYVGKSRRRYLISSDVAQHPLFQEVLERSGDGDSSVTIDCEVVLFEHLLWMIENADPQPDALHELVDFYAC</sequence>
<evidence type="ECO:0000256" key="9">
    <source>
        <dbReference type="SAM" id="MobiDB-lite"/>
    </source>
</evidence>
<dbReference type="Proteomes" id="UP001172457">
    <property type="component" value="Chromosome 5"/>
</dbReference>
<evidence type="ECO:0000256" key="5">
    <source>
        <dbReference type="ARBA" id="ARBA00022676"/>
    </source>
</evidence>
<evidence type="ECO:0000256" key="2">
    <source>
        <dbReference type="ARBA" id="ARBA00005894"/>
    </source>
</evidence>
<dbReference type="GO" id="GO:0016157">
    <property type="term" value="F:sucrose synthase activity"/>
    <property type="evidence" value="ECO:0007669"/>
    <property type="project" value="UniProtKB-UniRule"/>
</dbReference>
<dbReference type="AlphaFoldDB" id="A0AA38T638"/>
<evidence type="ECO:0000259" key="10">
    <source>
        <dbReference type="Pfam" id="PF00534"/>
    </source>
</evidence>
<keyword evidence="15" id="KW-1185">Reference proteome</keyword>
<dbReference type="PANTHER" id="PTHR45839">
    <property type="match status" value="1"/>
</dbReference>
<feature type="domain" description="Glycosyl transferase family 1" evidence="10">
    <location>
        <begin position="570"/>
        <end position="733"/>
    </location>
</feature>
<dbReference type="NCBIfam" id="TIGR02470">
    <property type="entry name" value="sucr_synth"/>
    <property type="match status" value="1"/>
</dbReference>
<dbReference type="Pfam" id="PF24862">
    <property type="entry name" value="SUS_EPBD"/>
    <property type="match status" value="1"/>
</dbReference>
<dbReference type="InterPro" id="IPR001296">
    <property type="entry name" value="Glyco_trans_1"/>
</dbReference>
<feature type="region of interest" description="Disordered" evidence="9">
    <location>
        <begin position="818"/>
        <end position="838"/>
    </location>
</feature>
<evidence type="ECO:0000256" key="7">
    <source>
        <dbReference type="ARBA" id="ARBA00049030"/>
    </source>
</evidence>
<dbReference type="Pfam" id="PF00862">
    <property type="entry name" value="GT-B_Sucrose_synth"/>
    <property type="match status" value="1"/>
</dbReference>
<accession>A0AA38T638</accession>
<evidence type="ECO:0000259" key="12">
    <source>
        <dbReference type="Pfam" id="PF24861"/>
    </source>
</evidence>
<dbReference type="GO" id="GO:0009733">
    <property type="term" value="P:response to auxin"/>
    <property type="evidence" value="ECO:0007669"/>
    <property type="project" value="InterPro"/>
</dbReference>
<evidence type="ECO:0000256" key="1">
    <source>
        <dbReference type="ARBA" id="ARBA00002595"/>
    </source>
</evidence>
<feature type="domain" description="Sucrose synthase EPBD" evidence="13">
    <location>
        <begin position="152"/>
        <end position="239"/>
    </location>
</feature>
<dbReference type="Pfam" id="PF24861">
    <property type="entry name" value="SUS_N"/>
    <property type="match status" value="1"/>
</dbReference>
<evidence type="ECO:0000313" key="15">
    <source>
        <dbReference type="Proteomes" id="UP001172457"/>
    </source>
</evidence>
<comment type="caution">
    <text evidence="14">The sequence shown here is derived from an EMBL/GenBank/DDBJ whole genome shotgun (WGS) entry which is preliminary data.</text>
</comment>
<dbReference type="Pfam" id="PF02519">
    <property type="entry name" value="Auxin_inducible"/>
    <property type="match status" value="1"/>
</dbReference>
<dbReference type="InterPro" id="IPR003676">
    <property type="entry name" value="SAUR_fam"/>
</dbReference>
<dbReference type="Pfam" id="PF00534">
    <property type="entry name" value="Glycos_transf_1"/>
    <property type="match status" value="1"/>
</dbReference>
<dbReference type="EMBL" id="JARYMX010000005">
    <property type="protein sequence ID" value="KAJ9548116.1"/>
    <property type="molecule type" value="Genomic_DNA"/>
</dbReference>
<dbReference type="InterPro" id="IPR056735">
    <property type="entry name" value="SUS_N"/>
</dbReference>
<evidence type="ECO:0000259" key="13">
    <source>
        <dbReference type="Pfam" id="PF24862"/>
    </source>
</evidence>
<comment type="function">
    <text evidence="1 8">Sucrose-cleaving enzyme that provides UDP-glucose and fructose for various metabolic pathways.</text>
</comment>
<keyword evidence="6 8" id="KW-0808">Transferase</keyword>
<gene>
    <name evidence="14" type="ORF">OSB04_020659</name>
</gene>
<comment type="catalytic activity">
    <reaction evidence="7 8">
        <text>an NDP-alpha-D-glucose + D-fructose = a ribonucleoside 5'-diphosphate + sucrose + H(+)</text>
        <dbReference type="Rhea" id="RHEA:16241"/>
        <dbReference type="ChEBI" id="CHEBI:15378"/>
        <dbReference type="ChEBI" id="CHEBI:17992"/>
        <dbReference type="ChEBI" id="CHEBI:37721"/>
        <dbReference type="ChEBI" id="CHEBI:57930"/>
        <dbReference type="ChEBI" id="CHEBI:76533"/>
        <dbReference type="EC" id="2.4.1.13"/>
    </reaction>
</comment>
<dbReference type="Gene3D" id="3.40.50.2000">
    <property type="entry name" value="Glycogen Phosphorylase B"/>
    <property type="match status" value="2"/>
</dbReference>
<evidence type="ECO:0000313" key="14">
    <source>
        <dbReference type="EMBL" id="KAJ9548116.1"/>
    </source>
</evidence>
<proteinExistence type="inferred from homology"/>
<dbReference type="EC" id="2.4.1.13" evidence="4 8"/>
<dbReference type="InterPro" id="IPR056736">
    <property type="entry name" value="SUS_EPBD"/>
</dbReference>
<dbReference type="Gene3D" id="3.10.450.330">
    <property type="match status" value="1"/>
</dbReference>
<dbReference type="Gene3D" id="1.20.120.1230">
    <property type="match status" value="1"/>
</dbReference>
<feature type="domain" description="Sucrose synthase first GT-B" evidence="11">
    <location>
        <begin position="262"/>
        <end position="558"/>
    </location>
</feature>
<dbReference type="FunFam" id="1.20.120.1230:FF:000001">
    <property type="entry name" value="Sucrose synthase"/>
    <property type="match status" value="1"/>
</dbReference>
<organism evidence="14 15">
    <name type="scientific">Centaurea solstitialis</name>
    <name type="common">yellow star-thistle</name>
    <dbReference type="NCBI Taxonomy" id="347529"/>
    <lineage>
        <taxon>Eukaryota</taxon>
        <taxon>Viridiplantae</taxon>
        <taxon>Streptophyta</taxon>
        <taxon>Embryophyta</taxon>
        <taxon>Tracheophyta</taxon>
        <taxon>Spermatophyta</taxon>
        <taxon>Magnoliopsida</taxon>
        <taxon>eudicotyledons</taxon>
        <taxon>Gunneridae</taxon>
        <taxon>Pentapetalae</taxon>
        <taxon>asterids</taxon>
        <taxon>campanulids</taxon>
        <taxon>Asterales</taxon>
        <taxon>Asteraceae</taxon>
        <taxon>Carduoideae</taxon>
        <taxon>Cardueae</taxon>
        <taxon>Centaureinae</taxon>
        <taxon>Centaurea</taxon>
    </lineage>
</organism>
<evidence type="ECO:0000256" key="6">
    <source>
        <dbReference type="ARBA" id="ARBA00022679"/>
    </source>
</evidence>
<dbReference type="InterPro" id="IPR000368">
    <property type="entry name" value="Sucrose_synth_GT-B1"/>
</dbReference>
<dbReference type="FunFam" id="3.40.50.2000:FF:000006">
    <property type="entry name" value="Sucrose synthase"/>
    <property type="match status" value="1"/>
</dbReference>
<comment type="similarity">
    <text evidence="2 8">Belongs to the glycosyltransferase 1 family. Plant sucrose synthase subfamily.</text>
</comment>
<evidence type="ECO:0000256" key="3">
    <source>
        <dbReference type="ARBA" id="ARBA00006974"/>
    </source>
</evidence>